<sequence length="113" mass="12289">MVLTALFMGIFPLVLALLTVFVRVPAGLGEFAGKASAEQHELEFRKGCQLSMYSCVELKRNDEFVATGFVLDTSPTHIAIVDAQTQRGRVLPLENLELISVRAPKSKNGTATP</sequence>
<protein>
    <submittedName>
        <fullName evidence="1">Uncharacterized protein</fullName>
    </submittedName>
</protein>
<proteinExistence type="predicted"/>
<dbReference type="Proteomes" id="UP001549320">
    <property type="component" value="Unassembled WGS sequence"/>
</dbReference>
<keyword evidence="2" id="KW-1185">Reference proteome</keyword>
<dbReference type="RefSeq" id="WP_354447539.1">
    <property type="nucleotide sequence ID" value="NZ_JBEPSH010000009.1"/>
</dbReference>
<organism evidence="1 2">
    <name type="scientific">Ottowia thiooxydans</name>
    <dbReference type="NCBI Taxonomy" id="219182"/>
    <lineage>
        <taxon>Bacteria</taxon>
        <taxon>Pseudomonadati</taxon>
        <taxon>Pseudomonadota</taxon>
        <taxon>Betaproteobacteria</taxon>
        <taxon>Burkholderiales</taxon>
        <taxon>Comamonadaceae</taxon>
        <taxon>Ottowia</taxon>
    </lineage>
</organism>
<reference evidence="1 2" key="1">
    <citation type="submission" date="2024-06" db="EMBL/GenBank/DDBJ databases">
        <title>Sorghum-associated microbial communities from plants grown in Nebraska, USA.</title>
        <authorList>
            <person name="Schachtman D."/>
        </authorList>
    </citation>
    <scope>NUCLEOTIDE SEQUENCE [LARGE SCALE GENOMIC DNA]</scope>
    <source>
        <strain evidence="1 2">2709</strain>
    </source>
</reference>
<comment type="caution">
    <text evidence="1">The sequence shown here is derived from an EMBL/GenBank/DDBJ whole genome shotgun (WGS) entry which is preliminary data.</text>
</comment>
<name>A0ABV2QEI2_9BURK</name>
<evidence type="ECO:0000313" key="1">
    <source>
        <dbReference type="EMBL" id="MET4579446.1"/>
    </source>
</evidence>
<gene>
    <name evidence="1" type="ORF">ABIE13_004574</name>
</gene>
<evidence type="ECO:0000313" key="2">
    <source>
        <dbReference type="Proteomes" id="UP001549320"/>
    </source>
</evidence>
<dbReference type="EMBL" id="JBEPSH010000009">
    <property type="protein sequence ID" value="MET4579446.1"/>
    <property type="molecule type" value="Genomic_DNA"/>
</dbReference>
<accession>A0ABV2QEI2</accession>